<keyword evidence="5" id="KW-1133">Transmembrane helix</keyword>
<reference evidence="8" key="1">
    <citation type="submission" date="2018-06" db="EMBL/GenBank/DDBJ databases">
        <authorList>
            <person name="Zhirakovskaya E."/>
        </authorList>
    </citation>
    <scope>NUCLEOTIDE SEQUENCE</scope>
</reference>
<evidence type="ECO:0000256" key="2">
    <source>
        <dbReference type="ARBA" id="ARBA00029447"/>
    </source>
</evidence>
<proteinExistence type="inferred from homology"/>
<dbReference type="InterPro" id="IPR003660">
    <property type="entry name" value="HAMP_dom"/>
</dbReference>
<accession>A0A3B0XJZ0</accession>
<dbReference type="Pfam" id="PF00015">
    <property type="entry name" value="MCPsignal"/>
    <property type="match status" value="1"/>
</dbReference>
<evidence type="ECO:0000259" key="7">
    <source>
        <dbReference type="PROSITE" id="PS50885"/>
    </source>
</evidence>
<dbReference type="SMART" id="SM00304">
    <property type="entry name" value="HAMP"/>
    <property type="match status" value="2"/>
</dbReference>
<keyword evidence="1" id="KW-0807">Transducer</keyword>
<dbReference type="GO" id="GO:0016020">
    <property type="term" value="C:membrane"/>
    <property type="evidence" value="ECO:0007669"/>
    <property type="project" value="InterPro"/>
</dbReference>
<feature type="domain" description="Methyl-accepting transducer" evidence="6">
    <location>
        <begin position="432"/>
        <end position="668"/>
    </location>
</feature>
<feature type="coiled-coil region" evidence="3">
    <location>
        <begin position="479"/>
        <end position="530"/>
    </location>
</feature>
<dbReference type="PROSITE" id="PS50111">
    <property type="entry name" value="CHEMOTAXIS_TRANSDUC_2"/>
    <property type="match status" value="1"/>
</dbReference>
<evidence type="ECO:0000256" key="1">
    <source>
        <dbReference type="ARBA" id="ARBA00023224"/>
    </source>
</evidence>
<feature type="region of interest" description="Disordered" evidence="4">
    <location>
        <begin position="710"/>
        <end position="743"/>
    </location>
</feature>
<feature type="transmembrane region" description="Helical" evidence="5">
    <location>
        <begin position="21"/>
        <end position="43"/>
    </location>
</feature>
<sequence length="743" mass="82030">MKQQKINRAMGRFSSLANIKITHKLTGILISLLLGFIIIGLAYQQVLQAESEALETSKKMSLFENGIHEVQLDLLNARRSETEFYLKKYPIYLGKFDTRIIVASQNLKSLTTLVSDEKELSIVTELGEAFERYRDKFIKAAESQVEIGLNKNTGHLLTLDSTGQKITKMLNNFNSPVLDRSYLKIQQNISEFLRTEKSKFHELAIAEINNFIDALKTSSLSADKKLKLLKLMSSFNKTFLTTSNAINLLVKQKKEVKQAVKRIAPLFSKMITISNQIIANSREVATQKRQSITIFFISTLILIALAISLGLFLLARSIIKPMKKLQDTVLKVNAGDLEARSNLNRGDELGELSTAFDTLLDERLTAMANAEKESDRLNDSVIDLIRAVGTLAQQKDLSMKIPVSEDITGAISDSVNLLSKETAKIMQQVKSTALQVAGVSDLVKNQSDAVIDVANTEHKEVEDTAMLLESSVNAVNVIAQDAKEANEKAETTIKNTQRAMETVLSSADGITSIRNTISETEKRIKRLGERSQEISGIVNLINSIAERTHILALNASMHAASAGEAGRGFAVVADEVQRLAENAREATSEISTVVSNIRTETSDTVNIMNTVISKVAEGTLLTNQACENMKQTQQATSDLVSSVQQIAKSSEQQVDISRQLLDRARTIKESTEKTRRELLEQTKNTDKLVRYSSNLVSVISVFKLPSQTEAGGNDFNQTISTPVTSDDISTPENSTQQAIKRVV</sequence>
<dbReference type="InterPro" id="IPR004089">
    <property type="entry name" value="MCPsignal_dom"/>
</dbReference>
<dbReference type="CDD" id="cd06225">
    <property type="entry name" value="HAMP"/>
    <property type="match status" value="1"/>
</dbReference>
<dbReference type="SMART" id="SM01358">
    <property type="entry name" value="HBM"/>
    <property type="match status" value="1"/>
</dbReference>
<dbReference type="PANTHER" id="PTHR32089">
    <property type="entry name" value="METHYL-ACCEPTING CHEMOTAXIS PROTEIN MCPB"/>
    <property type="match status" value="1"/>
</dbReference>
<dbReference type="Gene3D" id="1.10.287.950">
    <property type="entry name" value="Methyl-accepting chemotaxis protein"/>
    <property type="match status" value="1"/>
</dbReference>
<keyword evidence="3" id="KW-0175">Coiled coil</keyword>
<dbReference type="Gene3D" id="6.10.340.10">
    <property type="match status" value="1"/>
</dbReference>
<evidence type="ECO:0000313" key="8">
    <source>
        <dbReference type="EMBL" id="VAW64523.1"/>
    </source>
</evidence>
<dbReference type="SUPFAM" id="SSF58104">
    <property type="entry name" value="Methyl-accepting chemotaxis protein (MCP) signaling domain"/>
    <property type="match status" value="1"/>
</dbReference>
<dbReference type="SMART" id="SM00283">
    <property type="entry name" value="MA"/>
    <property type="match status" value="1"/>
</dbReference>
<evidence type="ECO:0000259" key="6">
    <source>
        <dbReference type="PROSITE" id="PS50111"/>
    </source>
</evidence>
<gene>
    <name evidence="8" type="ORF">MNBD_GAMMA09-925</name>
</gene>
<keyword evidence="5" id="KW-0472">Membrane</keyword>
<protein>
    <submittedName>
        <fullName evidence="8">Type IV pilus biogenesis protein PilJ</fullName>
    </submittedName>
</protein>
<feature type="domain" description="HAMP" evidence="7">
    <location>
        <begin position="316"/>
        <end position="368"/>
    </location>
</feature>
<evidence type="ECO:0000256" key="5">
    <source>
        <dbReference type="SAM" id="Phobius"/>
    </source>
</evidence>
<name>A0A3B0XJZ0_9ZZZZ</name>
<dbReference type="PROSITE" id="PS50885">
    <property type="entry name" value="HAMP"/>
    <property type="match status" value="1"/>
</dbReference>
<evidence type="ECO:0000256" key="4">
    <source>
        <dbReference type="SAM" id="MobiDB-lite"/>
    </source>
</evidence>
<dbReference type="PANTHER" id="PTHR32089:SF112">
    <property type="entry name" value="LYSOZYME-LIKE PROTEIN-RELATED"/>
    <property type="match status" value="1"/>
</dbReference>
<feature type="transmembrane region" description="Helical" evidence="5">
    <location>
        <begin position="292"/>
        <end position="315"/>
    </location>
</feature>
<keyword evidence="5" id="KW-0812">Transmembrane</keyword>
<comment type="similarity">
    <text evidence="2">Belongs to the methyl-accepting chemotaxis (MCP) protein family.</text>
</comment>
<dbReference type="GO" id="GO:0007165">
    <property type="term" value="P:signal transduction"/>
    <property type="evidence" value="ECO:0007669"/>
    <property type="project" value="UniProtKB-KW"/>
</dbReference>
<evidence type="ECO:0000256" key="3">
    <source>
        <dbReference type="SAM" id="Coils"/>
    </source>
</evidence>
<organism evidence="8">
    <name type="scientific">hydrothermal vent metagenome</name>
    <dbReference type="NCBI Taxonomy" id="652676"/>
    <lineage>
        <taxon>unclassified sequences</taxon>
        <taxon>metagenomes</taxon>
        <taxon>ecological metagenomes</taxon>
    </lineage>
</organism>
<dbReference type="InterPro" id="IPR032255">
    <property type="entry name" value="HBM"/>
</dbReference>
<dbReference type="Pfam" id="PF00672">
    <property type="entry name" value="HAMP"/>
    <property type="match status" value="1"/>
</dbReference>
<dbReference type="AlphaFoldDB" id="A0A3B0XJZ0"/>
<dbReference type="EMBL" id="UOFI01000056">
    <property type="protein sequence ID" value="VAW64523.1"/>
    <property type="molecule type" value="Genomic_DNA"/>
</dbReference>